<dbReference type="Pfam" id="PF00023">
    <property type="entry name" value="Ank"/>
    <property type="match status" value="1"/>
</dbReference>
<evidence type="ECO:0000256" key="2">
    <source>
        <dbReference type="ARBA" id="ARBA00023043"/>
    </source>
</evidence>
<dbReference type="Gene3D" id="1.25.40.20">
    <property type="entry name" value="Ankyrin repeat-containing domain"/>
    <property type="match status" value="5"/>
</dbReference>
<dbReference type="OMA" id="LHRAACY"/>
<evidence type="ECO:0000313" key="4">
    <source>
        <dbReference type="EnsemblPlants" id="cds.evm.model.04.430"/>
    </source>
</evidence>
<evidence type="ECO:0000256" key="3">
    <source>
        <dbReference type="PROSITE-ProRule" id="PRU00023"/>
    </source>
</evidence>
<feature type="repeat" description="ANK" evidence="3">
    <location>
        <begin position="330"/>
        <end position="362"/>
    </location>
</feature>
<keyword evidence="5" id="KW-1185">Reference proteome</keyword>
<dbReference type="PROSITE" id="PS50297">
    <property type="entry name" value="ANK_REP_REGION"/>
    <property type="match status" value="5"/>
</dbReference>
<organism evidence="4 5">
    <name type="scientific">Cannabis sativa</name>
    <name type="common">Hemp</name>
    <name type="synonym">Marijuana</name>
    <dbReference type="NCBI Taxonomy" id="3483"/>
    <lineage>
        <taxon>Eukaryota</taxon>
        <taxon>Viridiplantae</taxon>
        <taxon>Streptophyta</taxon>
        <taxon>Embryophyta</taxon>
        <taxon>Tracheophyta</taxon>
        <taxon>Spermatophyta</taxon>
        <taxon>Magnoliopsida</taxon>
        <taxon>eudicotyledons</taxon>
        <taxon>Gunneridae</taxon>
        <taxon>Pentapetalae</taxon>
        <taxon>rosids</taxon>
        <taxon>fabids</taxon>
        <taxon>Rosales</taxon>
        <taxon>Cannabaceae</taxon>
        <taxon>Cannabis</taxon>
    </lineage>
</organism>
<name>A0A803PHE4_CANSA</name>
<keyword evidence="2 3" id="KW-0040">ANK repeat</keyword>
<reference evidence="4" key="2">
    <citation type="submission" date="2021-03" db="UniProtKB">
        <authorList>
            <consortium name="EnsemblPlants"/>
        </authorList>
    </citation>
    <scope>IDENTIFICATION</scope>
</reference>
<feature type="repeat" description="ANK" evidence="3">
    <location>
        <begin position="106"/>
        <end position="138"/>
    </location>
</feature>
<dbReference type="PANTHER" id="PTHR24123">
    <property type="entry name" value="ANKYRIN REPEAT-CONTAINING"/>
    <property type="match status" value="1"/>
</dbReference>
<accession>A0A803PHE4</accession>
<feature type="repeat" description="ANK" evidence="3">
    <location>
        <begin position="508"/>
        <end position="540"/>
    </location>
</feature>
<dbReference type="Proteomes" id="UP000596661">
    <property type="component" value="Chromosome 4"/>
</dbReference>
<sequence>MSSWTRSPGRLLECPSGCIPNAHPKGFSCFVLFGRDTLSDPERSDLGHKHYDPWMGARPILLYRLGNPFVDVNYVGTVMLKCKKSEFVLRGELAHHVVVEYEEFNTDVTPLFLASHSGNFTLVRKLLNVGADVNQRVFRGYPTTAAVREGHLKILEVLISCGASQLACEEALLEASYLGLARPAEMLMESDMIRSRAAVHALVSASCRGFVDVASALLKCGVDANATDRLLLQSSKPFLHANVNCSALVAAIVSRQINVVKILLQAGVRTDIKVNLGAWSWDTNTGEDFRVGAGLAEPYSVTWCAVEYFEASGAILTMLLQHLSPNNPHLGRTLIHHAILCNNAKAVDILLSCGADIEAQTNTTSKIDSQLRPIHLAARLGSSQILQHLIKAGCNVNSVTGEHGDTPLMICTRYKSEKCLKILAAAGADFSVVNSSTGESASSIAESSKWNLGFQQAVLDVIRDGVVIKSTNEVVFCPLMFVTRANDTEALKKLIETEGVNLDRQDENGFSAAMVAAKIGHLEAFKLLLNAGADMKLRNKHGETALKLSEVNHNRIEFEKLMLKESLEMTIKSPRCHFDSLHQAVEMGDFDYVRVLITNEGYDVNSIDDDGYTPLMLAAKGGHAKLCELLICLGAKLEVENHKHETAFSLGKDKNDVVQVIKDKMAKELVLKGARVKKHTRCGKGSPHRRVLRMVEAIGVLRWGKWMNKRNAVCKGADVGPSDVFRWNRRRRFDTDEPGLFHVVTTKNKEVHFVCEGGVEMAELWVRGIKLVTREAIFGKNRLF</sequence>
<dbReference type="PROSITE" id="PS50088">
    <property type="entry name" value="ANK_REPEAT"/>
    <property type="match status" value="6"/>
</dbReference>
<proteinExistence type="predicted"/>
<dbReference type="EnsemblPlants" id="evm.model.04.430">
    <property type="protein sequence ID" value="cds.evm.model.04.430"/>
    <property type="gene ID" value="evm.TU.04.430"/>
</dbReference>
<dbReference type="InterPro" id="IPR002110">
    <property type="entry name" value="Ankyrin_rpt"/>
</dbReference>
<dbReference type="Gramene" id="evm.model.04.430">
    <property type="protein sequence ID" value="cds.evm.model.04.430"/>
    <property type="gene ID" value="evm.TU.04.430"/>
</dbReference>
<dbReference type="EMBL" id="UZAU01000358">
    <property type="status" value="NOT_ANNOTATED_CDS"/>
    <property type="molecule type" value="Genomic_DNA"/>
</dbReference>
<dbReference type="SUPFAM" id="SSF48403">
    <property type="entry name" value="Ankyrin repeat"/>
    <property type="match status" value="2"/>
</dbReference>
<reference evidence="4" key="1">
    <citation type="submission" date="2018-11" db="EMBL/GenBank/DDBJ databases">
        <authorList>
            <person name="Grassa J C."/>
        </authorList>
    </citation>
    <scope>NUCLEOTIDE SEQUENCE [LARGE SCALE GENOMIC DNA]</scope>
</reference>
<dbReference type="InterPro" id="IPR036770">
    <property type="entry name" value="Ankyrin_rpt-contain_sf"/>
</dbReference>
<dbReference type="SMART" id="SM00248">
    <property type="entry name" value="ANK"/>
    <property type="match status" value="11"/>
</dbReference>
<evidence type="ECO:0000313" key="5">
    <source>
        <dbReference type="Proteomes" id="UP000596661"/>
    </source>
</evidence>
<dbReference type="Pfam" id="PF12796">
    <property type="entry name" value="Ank_2"/>
    <property type="match status" value="3"/>
</dbReference>
<dbReference type="InterPro" id="IPR051165">
    <property type="entry name" value="Multifunctional_ANK_Repeat"/>
</dbReference>
<protein>
    <submittedName>
        <fullName evidence="4">Uncharacterized protein</fullName>
    </submittedName>
</protein>
<keyword evidence="1" id="KW-0677">Repeat</keyword>
<feature type="repeat" description="ANK" evidence="3">
    <location>
        <begin position="369"/>
        <end position="401"/>
    </location>
</feature>
<feature type="repeat" description="ANK" evidence="3">
    <location>
        <begin position="610"/>
        <end position="642"/>
    </location>
</feature>
<feature type="repeat" description="ANK" evidence="3">
    <location>
        <begin position="403"/>
        <end position="435"/>
    </location>
</feature>
<dbReference type="Pfam" id="PF13606">
    <property type="entry name" value="Ank_3"/>
    <property type="match status" value="1"/>
</dbReference>
<evidence type="ECO:0000256" key="1">
    <source>
        <dbReference type="ARBA" id="ARBA00022737"/>
    </source>
</evidence>
<dbReference type="PANTHER" id="PTHR24123:SF95">
    <property type="entry name" value="ANKYRIN-2-LIKE"/>
    <property type="match status" value="1"/>
</dbReference>
<dbReference type="AlphaFoldDB" id="A0A803PHE4"/>